<dbReference type="Gene3D" id="2.60.120.10">
    <property type="entry name" value="Jelly Rolls"/>
    <property type="match status" value="1"/>
</dbReference>
<dbReference type="EMBL" id="PITJ01002766">
    <property type="protein sequence ID" value="TBT96752.1"/>
    <property type="molecule type" value="Genomic_DNA"/>
</dbReference>
<comment type="caution">
    <text evidence="1">The sequence shown here is derived from an EMBL/GenBank/DDBJ whole genome shotgun (WGS) entry which is preliminary data.</text>
</comment>
<dbReference type="InterPro" id="IPR014710">
    <property type="entry name" value="RmlC-like_jellyroll"/>
</dbReference>
<sequence length="71" mass="8003">MEFGAKIVKEISPQDFSLYIIKGHLKIVNNGIEVDIKKDSICVIERDSVYSVEALGLKGNTFLVSYSIRRN</sequence>
<proteinExistence type="predicted"/>
<gene>
    <name evidence="1" type="ORF">CWI37_2766p0010</name>
</gene>
<protein>
    <recommendedName>
        <fullName evidence="3">Mif2/CENP-C cupin domain-containing protein</fullName>
    </recommendedName>
</protein>
<evidence type="ECO:0000313" key="1">
    <source>
        <dbReference type="EMBL" id="TBT96752.1"/>
    </source>
</evidence>
<accession>A0A4Q9KQ44</accession>
<name>A0A4Q9KQ44_9MICR</name>
<evidence type="ECO:0008006" key="3">
    <source>
        <dbReference type="Google" id="ProtNLM"/>
    </source>
</evidence>
<dbReference type="VEuPathDB" id="MicrosporidiaDB:CWI37_2766p0010"/>
<organism evidence="1 2">
    <name type="scientific">Hamiltosporidium tvaerminnensis</name>
    <dbReference type="NCBI Taxonomy" id="1176355"/>
    <lineage>
        <taxon>Eukaryota</taxon>
        <taxon>Fungi</taxon>
        <taxon>Fungi incertae sedis</taxon>
        <taxon>Microsporidia</taxon>
        <taxon>Dubosqiidae</taxon>
        <taxon>Hamiltosporidium</taxon>
    </lineage>
</organism>
<dbReference type="SUPFAM" id="SSF51182">
    <property type="entry name" value="RmlC-like cupins"/>
    <property type="match status" value="1"/>
</dbReference>
<evidence type="ECO:0000313" key="2">
    <source>
        <dbReference type="Proteomes" id="UP000292362"/>
    </source>
</evidence>
<dbReference type="AlphaFoldDB" id="A0A4Q9KQ44"/>
<reference evidence="1 2" key="1">
    <citation type="submission" date="2017-12" db="EMBL/GenBank/DDBJ databases">
        <authorList>
            <person name="Pombert J.-F."/>
            <person name="Haag K.L."/>
            <person name="Ebert D."/>
        </authorList>
    </citation>
    <scope>NUCLEOTIDE SEQUENCE [LARGE SCALE GENOMIC DNA]</scope>
    <source>
        <strain evidence="1">FI-OER-3-3</strain>
    </source>
</reference>
<dbReference type="InterPro" id="IPR011051">
    <property type="entry name" value="RmlC_Cupin_sf"/>
</dbReference>
<dbReference type="Proteomes" id="UP000292362">
    <property type="component" value="Unassembled WGS sequence"/>
</dbReference>